<reference evidence="9 10" key="1">
    <citation type="submission" date="2023-05" db="EMBL/GenBank/DDBJ databases">
        <title>Streptantibioticus silvisoli sp. nov., acidotolerant actinomycetes 1 from pine litter.</title>
        <authorList>
            <person name="Swiecimska M."/>
            <person name="Golinska P."/>
            <person name="Sangal V."/>
            <person name="Wachnowicz B."/>
            <person name="Goodfellow M."/>
        </authorList>
    </citation>
    <scope>NUCLEOTIDE SEQUENCE [LARGE SCALE GENOMIC DNA]</scope>
    <source>
        <strain evidence="9 10">DSM 42109</strain>
    </source>
</reference>
<evidence type="ECO:0000256" key="5">
    <source>
        <dbReference type="PROSITE-ProRule" id="PRU00169"/>
    </source>
</evidence>
<proteinExistence type="predicted"/>
<evidence type="ECO:0000313" key="9">
    <source>
        <dbReference type="EMBL" id="MDJ1130533.1"/>
    </source>
</evidence>
<dbReference type="SMART" id="SM00421">
    <property type="entry name" value="HTH_LUXR"/>
    <property type="match status" value="1"/>
</dbReference>
<organism evidence="9 10">
    <name type="scientific">Streptomyces iconiensis</name>
    <dbReference type="NCBI Taxonomy" id="1384038"/>
    <lineage>
        <taxon>Bacteria</taxon>
        <taxon>Bacillati</taxon>
        <taxon>Actinomycetota</taxon>
        <taxon>Actinomycetes</taxon>
        <taxon>Kitasatosporales</taxon>
        <taxon>Streptomycetaceae</taxon>
        <taxon>Streptomyces</taxon>
    </lineage>
</organism>
<dbReference type="InterPro" id="IPR058245">
    <property type="entry name" value="NreC/VraR/RcsB-like_REC"/>
</dbReference>
<dbReference type="Pfam" id="PF00196">
    <property type="entry name" value="GerE"/>
    <property type="match status" value="1"/>
</dbReference>
<keyword evidence="2" id="KW-0805">Transcription regulation</keyword>
<comment type="caution">
    <text evidence="9">The sequence shown here is derived from an EMBL/GenBank/DDBJ whole genome shotgun (WGS) entry which is preliminary data.</text>
</comment>
<sequence>MTLGQESVAVAPPREAATAVSIAVVDENEFFRAGLVHFLSAEESFTVVTQSGTTAEAEAALPALRPDVVLVGVAHTDAGAPQDVARLRACTPDTRVVVLLARDDPFAVRGMLGAGVHAVLPRHVSPQELAGAVRVVACGSDRLVLSLSSRTLDGLQETTAPGLLTAREVEIVELVAGGLRNSQIARHLFITEGTVKRHLSNVYAKLGATCRTDAVCRAADRGLIPGATAEHAPPGLAPVQPTGGGSRSGHGVAGYVITSTASTPGSRDS</sequence>
<dbReference type="PRINTS" id="PR00038">
    <property type="entry name" value="HTHLUXR"/>
</dbReference>
<dbReference type="PANTHER" id="PTHR44688">
    <property type="entry name" value="DNA-BINDING TRANSCRIPTIONAL ACTIVATOR DEVR_DOSR"/>
    <property type="match status" value="1"/>
</dbReference>
<dbReference type="InterPro" id="IPR000792">
    <property type="entry name" value="Tscrpt_reg_LuxR_C"/>
</dbReference>
<dbReference type="SUPFAM" id="SSF46894">
    <property type="entry name" value="C-terminal effector domain of the bipartite response regulators"/>
    <property type="match status" value="1"/>
</dbReference>
<comment type="caution">
    <text evidence="5">Lacks conserved residue(s) required for the propagation of feature annotation.</text>
</comment>
<dbReference type="CDD" id="cd17535">
    <property type="entry name" value="REC_NarL-like"/>
    <property type="match status" value="1"/>
</dbReference>
<evidence type="ECO:0000256" key="2">
    <source>
        <dbReference type="ARBA" id="ARBA00023015"/>
    </source>
</evidence>
<dbReference type="RefSeq" id="WP_274039792.1">
    <property type="nucleotide sequence ID" value="NZ_JANCPR020000001.1"/>
</dbReference>
<dbReference type="InterPro" id="IPR016032">
    <property type="entry name" value="Sig_transdc_resp-reg_C-effctor"/>
</dbReference>
<dbReference type="EMBL" id="JANCPR020000001">
    <property type="protein sequence ID" value="MDJ1130533.1"/>
    <property type="molecule type" value="Genomic_DNA"/>
</dbReference>
<dbReference type="Gene3D" id="3.40.50.2300">
    <property type="match status" value="1"/>
</dbReference>
<dbReference type="Pfam" id="PF00072">
    <property type="entry name" value="Response_reg"/>
    <property type="match status" value="1"/>
</dbReference>
<dbReference type="CDD" id="cd06170">
    <property type="entry name" value="LuxR_C_like"/>
    <property type="match status" value="1"/>
</dbReference>
<dbReference type="SUPFAM" id="SSF52172">
    <property type="entry name" value="CheY-like"/>
    <property type="match status" value="1"/>
</dbReference>
<evidence type="ECO:0000256" key="1">
    <source>
        <dbReference type="ARBA" id="ARBA00022553"/>
    </source>
</evidence>
<evidence type="ECO:0000256" key="4">
    <source>
        <dbReference type="ARBA" id="ARBA00023163"/>
    </source>
</evidence>
<feature type="compositionally biased region" description="Gly residues" evidence="6">
    <location>
        <begin position="242"/>
        <end position="252"/>
    </location>
</feature>
<feature type="region of interest" description="Disordered" evidence="6">
    <location>
        <begin position="227"/>
        <end position="269"/>
    </location>
</feature>
<dbReference type="Proteomes" id="UP001214441">
    <property type="component" value="Unassembled WGS sequence"/>
</dbReference>
<feature type="domain" description="HTH luxR-type" evidence="7">
    <location>
        <begin position="157"/>
        <end position="222"/>
    </location>
</feature>
<evidence type="ECO:0000259" key="8">
    <source>
        <dbReference type="PROSITE" id="PS50110"/>
    </source>
</evidence>
<dbReference type="PROSITE" id="PS00622">
    <property type="entry name" value="HTH_LUXR_1"/>
    <property type="match status" value="1"/>
</dbReference>
<dbReference type="PANTHER" id="PTHR44688:SF25">
    <property type="entry name" value="HTH LUXR-TYPE DOMAIN-CONTAINING PROTEIN"/>
    <property type="match status" value="1"/>
</dbReference>
<evidence type="ECO:0000256" key="6">
    <source>
        <dbReference type="SAM" id="MobiDB-lite"/>
    </source>
</evidence>
<accession>A0ABT6ZN95</accession>
<dbReference type="InterPro" id="IPR001789">
    <property type="entry name" value="Sig_transdc_resp-reg_receiver"/>
</dbReference>
<feature type="domain" description="Response regulatory" evidence="8">
    <location>
        <begin position="21"/>
        <end position="137"/>
    </location>
</feature>
<dbReference type="PROSITE" id="PS50043">
    <property type="entry name" value="HTH_LUXR_2"/>
    <property type="match status" value="1"/>
</dbReference>
<keyword evidence="4" id="KW-0804">Transcription</keyword>
<name>A0ABT6ZN95_9ACTN</name>
<evidence type="ECO:0000256" key="3">
    <source>
        <dbReference type="ARBA" id="ARBA00023125"/>
    </source>
</evidence>
<feature type="compositionally biased region" description="Polar residues" evidence="6">
    <location>
        <begin position="257"/>
        <end position="269"/>
    </location>
</feature>
<evidence type="ECO:0000259" key="7">
    <source>
        <dbReference type="PROSITE" id="PS50043"/>
    </source>
</evidence>
<keyword evidence="1" id="KW-0597">Phosphoprotein</keyword>
<evidence type="ECO:0000313" key="10">
    <source>
        <dbReference type="Proteomes" id="UP001214441"/>
    </source>
</evidence>
<keyword evidence="10" id="KW-1185">Reference proteome</keyword>
<dbReference type="InterPro" id="IPR011006">
    <property type="entry name" value="CheY-like_superfamily"/>
</dbReference>
<protein>
    <submittedName>
        <fullName evidence="9">Response regulator transcription factor</fullName>
    </submittedName>
</protein>
<dbReference type="PROSITE" id="PS50110">
    <property type="entry name" value="RESPONSE_REGULATORY"/>
    <property type="match status" value="1"/>
</dbReference>
<keyword evidence="3" id="KW-0238">DNA-binding</keyword>
<gene>
    <name evidence="9" type="ORF">NMN56_000915</name>
</gene>